<proteinExistence type="predicted"/>
<keyword evidence="2" id="KW-1185">Reference proteome</keyword>
<dbReference type="STRING" id="886293.Sinac_1653"/>
<dbReference type="RefSeq" id="WP_015245201.1">
    <property type="nucleotide sequence ID" value="NC_019892.1"/>
</dbReference>
<dbReference type="KEGG" id="saci:Sinac_1653"/>
<name>L0DBK2_SINAD</name>
<protein>
    <submittedName>
        <fullName evidence="1">Uncharacterized protein</fullName>
    </submittedName>
</protein>
<organism evidence="1 2">
    <name type="scientific">Singulisphaera acidiphila (strain ATCC BAA-1392 / DSM 18658 / VKM B-2454 / MOB10)</name>
    <dbReference type="NCBI Taxonomy" id="886293"/>
    <lineage>
        <taxon>Bacteria</taxon>
        <taxon>Pseudomonadati</taxon>
        <taxon>Planctomycetota</taxon>
        <taxon>Planctomycetia</taxon>
        <taxon>Isosphaerales</taxon>
        <taxon>Isosphaeraceae</taxon>
        <taxon>Singulisphaera</taxon>
    </lineage>
</organism>
<dbReference type="HOGENOM" id="CLU_3222093_0_0_0"/>
<dbReference type="Proteomes" id="UP000010798">
    <property type="component" value="Chromosome"/>
</dbReference>
<evidence type="ECO:0000313" key="1">
    <source>
        <dbReference type="EMBL" id="AGA26031.1"/>
    </source>
</evidence>
<reference evidence="1 2" key="1">
    <citation type="submission" date="2012-02" db="EMBL/GenBank/DDBJ databases">
        <title>Complete sequence of chromosome of Singulisphaera acidiphila DSM 18658.</title>
        <authorList>
            <consortium name="US DOE Joint Genome Institute (JGI-PGF)"/>
            <person name="Lucas S."/>
            <person name="Copeland A."/>
            <person name="Lapidus A."/>
            <person name="Glavina del Rio T."/>
            <person name="Dalin E."/>
            <person name="Tice H."/>
            <person name="Bruce D."/>
            <person name="Goodwin L."/>
            <person name="Pitluck S."/>
            <person name="Peters L."/>
            <person name="Ovchinnikova G."/>
            <person name="Chertkov O."/>
            <person name="Kyrpides N."/>
            <person name="Mavromatis K."/>
            <person name="Ivanova N."/>
            <person name="Brettin T."/>
            <person name="Detter J.C."/>
            <person name="Han C."/>
            <person name="Larimer F."/>
            <person name="Land M."/>
            <person name="Hauser L."/>
            <person name="Markowitz V."/>
            <person name="Cheng J.-F."/>
            <person name="Hugenholtz P."/>
            <person name="Woyke T."/>
            <person name="Wu D."/>
            <person name="Tindall B."/>
            <person name="Pomrenke H."/>
            <person name="Brambilla E."/>
            <person name="Klenk H.-P."/>
            <person name="Eisen J.A."/>
        </authorList>
    </citation>
    <scope>NUCLEOTIDE SEQUENCE [LARGE SCALE GENOMIC DNA]</scope>
    <source>
        <strain evidence="2">ATCC BAA-1392 / DSM 18658 / VKM B-2454 / MOB10</strain>
    </source>
</reference>
<dbReference type="EMBL" id="CP003364">
    <property type="protein sequence ID" value="AGA26031.1"/>
    <property type="molecule type" value="Genomic_DNA"/>
</dbReference>
<accession>L0DBK2</accession>
<gene>
    <name evidence="1" type="ordered locus">Sinac_1653</name>
</gene>
<dbReference type="AlphaFoldDB" id="L0DBK2"/>
<sequence length="44" mass="4568">MSRHEFTLIVARADGGEFGLEAASDALFEAGCDDALVGIRCGVP</sequence>
<evidence type="ECO:0000313" key="2">
    <source>
        <dbReference type="Proteomes" id="UP000010798"/>
    </source>
</evidence>